<dbReference type="AlphaFoldDB" id="A0A2N1J4F9"/>
<feature type="domain" description="MoaB/Mog" evidence="7">
    <location>
        <begin position="183"/>
        <end position="320"/>
    </location>
</feature>
<evidence type="ECO:0000256" key="1">
    <source>
        <dbReference type="ARBA" id="ARBA00002901"/>
    </source>
</evidence>
<dbReference type="InterPro" id="IPR036688">
    <property type="entry name" value="MoeA_C_domain_IV_sf"/>
</dbReference>
<dbReference type="PANTHER" id="PTHR10192">
    <property type="entry name" value="MOLYBDOPTERIN BIOSYNTHESIS PROTEIN"/>
    <property type="match status" value="1"/>
</dbReference>
<dbReference type="InterPro" id="IPR036425">
    <property type="entry name" value="MoaB/Mog-like_dom_sf"/>
</dbReference>
<dbReference type="Gene3D" id="3.90.105.10">
    <property type="entry name" value="Molybdopterin biosynthesis moea protein, domain 2"/>
    <property type="match status" value="1"/>
</dbReference>
<protein>
    <recommendedName>
        <fullName evidence="6">Molybdopterin molybdenumtransferase</fullName>
        <ecNumber evidence="6">2.10.1.1</ecNumber>
    </recommendedName>
</protein>
<evidence type="ECO:0000256" key="3">
    <source>
        <dbReference type="ARBA" id="ARBA00010763"/>
    </source>
</evidence>
<dbReference type="NCBIfam" id="TIGR00177">
    <property type="entry name" value="molyb_syn"/>
    <property type="match status" value="1"/>
</dbReference>
<dbReference type="SUPFAM" id="SSF63882">
    <property type="entry name" value="MoeA N-terminal region -like"/>
    <property type="match status" value="1"/>
</dbReference>
<dbReference type="InterPro" id="IPR005111">
    <property type="entry name" value="MoeA_C_domain_IV"/>
</dbReference>
<evidence type="ECO:0000313" key="9">
    <source>
        <dbReference type="Proteomes" id="UP000233248"/>
    </source>
</evidence>
<evidence type="ECO:0000256" key="5">
    <source>
        <dbReference type="ARBA" id="ARBA00047317"/>
    </source>
</evidence>
<dbReference type="EC" id="2.10.1.1" evidence="6"/>
<comment type="catalytic activity">
    <reaction evidence="5">
        <text>adenylyl-molybdopterin + molybdate = Mo-molybdopterin + AMP + H(+)</text>
        <dbReference type="Rhea" id="RHEA:35047"/>
        <dbReference type="ChEBI" id="CHEBI:15378"/>
        <dbReference type="ChEBI" id="CHEBI:36264"/>
        <dbReference type="ChEBI" id="CHEBI:62727"/>
        <dbReference type="ChEBI" id="CHEBI:71302"/>
        <dbReference type="ChEBI" id="CHEBI:456215"/>
        <dbReference type="EC" id="2.10.1.1"/>
    </reaction>
</comment>
<reference evidence="8 9" key="1">
    <citation type="submission" date="2017-09" db="EMBL/GenBank/DDBJ databases">
        <title>Genomics of the genus Arcobacter.</title>
        <authorList>
            <person name="Perez-Cataluna A."/>
            <person name="Figueras M.J."/>
            <person name="Salas-Masso N."/>
        </authorList>
    </citation>
    <scope>NUCLEOTIDE SEQUENCE [LARGE SCALE GENOMIC DNA]</scope>
    <source>
        <strain evidence="8 9">DSM 18005</strain>
    </source>
</reference>
<dbReference type="InterPro" id="IPR036135">
    <property type="entry name" value="MoeA_linker/N_sf"/>
</dbReference>
<comment type="pathway">
    <text evidence="2 6">Cofactor biosynthesis; molybdopterin biosynthesis.</text>
</comment>
<keyword evidence="6" id="KW-0460">Magnesium</keyword>
<dbReference type="Gene3D" id="2.40.340.10">
    <property type="entry name" value="MoeA, C-terminal, domain IV"/>
    <property type="match status" value="1"/>
</dbReference>
<keyword evidence="6" id="KW-0479">Metal-binding</keyword>
<dbReference type="SUPFAM" id="SSF63867">
    <property type="entry name" value="MoeA C-terminal domain-like"/>
    <property type="match status" value="1"/>
</dbReference>
<dbReference type="PANTHER" id="PTHR10192:SF5">
    <property type="entry name" value="GEPHYRIN"/>
    <property type="match status" value="1"/>
</dbReference>
<dbReference type="InterPro" id="IPR005110">
    <property type="entry name" value="MoeA_linker/N"/>
</dbReference>
<dbReference type="GO" id="GO:0006777">
    <property type="term" value="P:Mo-molybdopterin cofactor biosynthetic process"/>
    <property type="evidence" value="ECO:0007669"/>
    <property type="project" value="UniProtKB-UniRule"/>
</dbReference>
<accession>A0A2N1J4F9</accession>
<dbReference type="Gene3D" id="2.170.190.11">
    <property type="entry name" value="Molybdopterin biosynthesis moea protein, domain 3"/>
    <property type="match status" value="1"/>
</dbReference>
<dbReference type="KEGG" id="ahs:AHALO_1009"/>
<evidence type="ECO:0000259" key="7">
    <source>
        <dbReference type="SMART" id="SM00852"/>
    </source>
</evidence>
<dbReference type="Pfam" id="PF00994">
    <property type="entry name" value="MoCF_biosynth"/>
    <property type="match status" value="1"/>
</dbReference>
<evidence type="ECO:0000256" key="6">
    <source>
        <dbReference type="RuleBase" id="RU365090"/>
    </source>
</evidence>
<comment type="function">
    <text evidence="1 6">Catalyzes the insertion of molybdate into adenylated molybdopterin with the concomitant release of AMP.</text>
</comment>
<dbReference type="OrthoDB" id="9804758at2"/>
<keyword evidence="6 8" id="KW-0808">Transferase</keyword>
<dbReference type="UniPathway" id="UPA00344"/>
<dbReference type="Proteomes" id="UP000233248">
    <property type="component" value="Unassembled WGS sequence"/>
</dbReference>
<dbReference type="InterPro" id="IPR001453">
    <property type="entry name" value="MoaB/Mog_dom"/>
</dbReference>
<gene>
    <name evidence="8" type="ORF">CP960_03980</name>
</gene>
<organism evidence="8 9">
    <name type="scientific">Malaciobacter halophilus</name>
    <dbReference type="NCBI Taxonomy" id="197482"/>
    <lineage>
        <taxon>Bacteria</taxon>
        <taxon>Pseudomonadati</taxon>
        <taxon>Campylobacterota</taxon>
        <taxon>Epsilonproteobacteria</taxon>
        <taxon>Campylobacterales</taxon>
        <taxon>Arcobacteraceae</taxon>
        <taxon>Malaciobacter</taxon>
    </lineage>
</organism>
<evidence type="ECO:0000313" key="8">
    <source>
        <dbReference type="EMBL" id="PKI81440.1"/>
    </source>
</evidence>
<dbReference type="EMBL" id="NXIF01000015">
    <property type="protein sequence ID" value="PKI81440.1"/>
    <property type="molecule type" value="Genomic_DNA"/>
</dbReference>
<dbReference type="GO" id="GO:0061599">
    <property type="term" value="F:molybdopterin molybdotransferase activity"/>
    <property type="evidence" value="ECO:0007669"/>
    <property type="project" value="UniProtKB-UniRule"/>
</dbReference>
<dbReference type="InterPro" id="IPR038987">
    <property type="entry name" value="MoeA-like"/>
</dbReference>
<dbReference type="GO" id="GO:0005829">
    <property type="term" value="C:cytosol"/>
    <property type="evidence" value="ECO:0007669"/>
    <property type="project" value="TreeGrafter"/>
</dbReference>
<comment type="cofactor">
    <cofactor evidence="6">
        <name>Mg(2+)</name>
        <dbReference type="ChEBI" id="CHEBI:18420"/>
    </cofactor>
</comment>
<keyword evidence="4 6" id="KW-0501">Molybdenum cofactor biosynthesis</keyword>
<proteinExistence type="inferred from homology"/>
<comment type="caution">
    <text evidence="8">The sequence shown here is derived from an EMBL/GenBank/DDBJ whole genome shotgun (WGS) entry which is preliminary data.</text>
</comment>
<dbReference type="GO" id="GO:0046872">
    <property type="term" value="F:metal ion binding"/>
    <property type="evidence" value="ECO:0007669"/>
    <property type="project" value="UniProtKB-UniRule"/>
</dbReference>
<dbReference type="CDD" id="cd00887">
    <property type="entry name" value="MoeA"/>
    <property type="match status" value="1"/>
</dbReference>
<evidence type="ECO:0000256" key="4">
    <source>
        <dbReference type="ARBA" id="ARBA00023150"/>
    </source>
</evidence>
<name>A0A2N1J4F9_9BACT</name>
<dbReference type="Pfam" id="PF03454">
    <property type="entry name" value="MoeA_C"/>
    <property type="match status" value="1"/>
</dbReference>
<dbReference type="Pfam" id="PF03453">
    <property type="entry name" value="MoeA_N"/>
    <property type="match status" value="1"/>
</dbReference>
<dbReference type="RefSeq" id="WP_101183964.1">
    <property type="nucleotide sequence ID" value="NZ_CP031218.1"/>
</dbReference>
<keyword evidence="6" id="KW-0500">Molybdenum</keyword>
<dbReference type="SUPFAM" id="SSF53218">
    <property type="entry name" value="Molybdenum cofactor biosynthesis proteins"/>
    <property type="match status" value="1"/>
</dbReference>
<comment type="similarity">
    <text evidence="3 6">Belongs to the MoeA family.</text>
</comment>
<dbReference type="SMART" id="SM00852">
    <property type="entry name" value="MoCF_biosynth"/>
    <property type="match status" value="1"/>
</dbReference>
<evidence type="ECO:0000256" key="2">
    <source>
        <dbReference type="ARBA" id="ARBA00005046"/>
    </source>
</evidence>
<keyword evidence="9" id="KW-1185">Reference proteome</keyword>
<sequence>MSNKLTYLDFNEAVNKSLELVTSTTLTQMVPLLESLGKVVAQDIICQKNLPSFNNSAMDGFAFKYEDAGKTLNIKRVIYAGDKDEKVQADLKEGECYKIMTGAQVPSDVDTIVPIENCKDVTKDLVTLPTQIKKGSNLRLKGEEQTKGNILFKKGEVIDSSHITLLASQGIVMVEVFKDISIAVLSTGDELKEPWQTSSEDEIYNCNSYALISLLKEKGFTATYSGVIPDNLQSSKEFISNLKSYDVVITTGGISMGDADFVAQAFLENGLQTAFHGVNVKPGRPIMMGKMGKTTVMSLPGNPLTAMVNMHLFAIPVLKKLQGCQNFYHDIIKATNKKEFKTKQGRVNVVLGLCENGGFKVTRDNKYGSGMITALYESNALLVTNKQTDCIKCNQEVGVIKFNNKLLNKQIDIFN</sequence>
<dbReference type="Gene3D" id="3.40.980.10">
    <property type="entry name" value="MoaB/Mog-like domain"/>
    <property type="match status" value="1"/>
</dbReference>